<dbReference type="RefSeq" id="WP_190550902.1">
    <property type="nucleotide sequence ID" value="NZ_CAWPNO010000051.1"/>
</dbReference>
<proteinExistence type="predicted"/>
<protein>
    <submittedName>
        <fullName evidence="2">Uncharacterized protein</fullName>
    </submittedName>
</protein>
<evidence type="ECO:0000313" key="2">
    <source>
        <dbReference type="EMBL" id="MBD2194134.1"/>
    </source>
</evidence>
<reference evidence="2 3" key="1">
    <citation type="journal article" date="2020" name="ISME J.">
        <title>Comparative genomics reveals insights into cyanobacterial evolution and habitat adaptation.</title>
        <authorList>
            <person name="Chen M.Y."/>
            <person name="Teng W.K."/>
            <person name="Zhao L."/>
            <person name="Hu C.X."/>
            <person name="Zhou Y.K."/>
            <person name="Han B.P."/>
            <person name="Song L.R."/>
            <person name="Shu W.S."/>
        </authorList>
    </citation>
    <scope>NUCLEOTIDE SEQUENCE [LARGE SCALE GENOMIC DNA]</scope>
    <source>
        <strain evidence="2 3">FACHB-288</strain>
    </source>
</reference>
<evidence type="ECO:0000313" key="3">
    <source>
        <dbReference type="Proteomes" id="UP000658514"/>
    </source>
</evidence>
<organism evidence="2 3">
    <name type="scientific">Calothrix parietina FACHB-288</name>
    <dbReference type="NCBI Taxonomy" id="2692896"/>
    <lineage>
        <taxon>Bacteria</taxon>
        <taxon>Bacillati</taxon>
        <taxon>Cyanobacteriota</taxon>
        <taxon>Cyanophyceae</taxon>
        <taxon>Nostocales</taxon>
        <taxon>Calotrichaceae</taxon>
        <taxon>Calothrix</taxon>
    </lineage>
</organism>
<gene>
    <name evidence="2" type="ORF">H6G24_01310</name>
</gene>
<name>A0ABR8A3I0_9CYAN</name>
<comment type="caution">
    <text evidence="2">The sequence shown here is derived from an EMBL/GenBank/DDBJ whole genome shotgun (WGS) entry which is preliminary data.</text>
</comment>
<dbReference type="EMBL" id="JACJQH010000002">
    <property type="protein sequence ID" value="MBD2194134.1"/>
    <property type="molecule type" value="Genomic_DNA"/>
</dbReference>
<sequence length="79" mass="8447">MAIRIAEIEEDLSTYSEKMLMSVATNYGKYSAEYAQAGGKPRKSSSRRSKTSPSSSESTVVTALNGVNNNGKQSSVVLP</sequence>
<feature type="compositionally biased region" description="Polar residues" evidence="1">
    <location>
        <begin position="60"/>
        <end position="79"/>
    </location>
</feature>
<evidence type="ECO:0000256" key="1">
    <source>
        <dbReference type="SAM" id="MobiDB-lite"/>
    </source>
</evidence>
<keyword evidence="3" id="KW-1185">Reference proteome</keyword>
<feature type="compositionally biased region" description="Basic residues" evidence="1">
    <location>
        <begin position="40"/>
        <end position="50"/>
    </location>
</feature>
<feature type="region of interest" description="Disordered" evidence="1">
    <location>
        <begin position="35"/>
        <end position="79"/>
    </location>
</feature>
<dbReference type="Proteomes" id="UP000658514">
    <property type="component" value="Unassembled WGS sequence"/>
</dbReference>
<accession>A0ABR8A3I0</accession>